<organism evidence="1 2">
    <name type="scientific">Anaerotruncus massiliensis</name>
    <name type="common">ex Liu et al. 2021</name>
    <dbReference type="NCBI Taxonomy" id="2321404"/>
    <lineage>
        <taxon>Bacteria</taxon>
        <taxon>Bacillati</taxon>
        <taxon>Bacillota</taxon>
        <taxon>Clostridia</taxon>
        <taxon>Eubacteriales</taxon>
        <taxon>Oscillospiraceae</taxon>
        <taxon>Anaerotruncus</taxon>
    </lineage>
</organism>
<evidence type="ECO:0000313" key="2">
    <source>
        <dbReference type="Proteomes" id="UP000276301"/>
    </source>
</evidence>
<evidence type="ECO:0000313" key="1">
    <source>
        <dbReference type="EMBL" id="RLL10811.1"/>
    </source>
</evidence>
<proteinExistence type="predicted"/>
<accession>A0A498CLG4</accession>
<dbReference type="RefSeq" id="WP_121586881.1">
    <property type="nucleotide sequence ID" value="NZ_RCHT01000012.1"/>
</dbReference>
<dbReference type="AlphaFoldDB" id="A0A498CLG4"/>
<name>A0A498CLG4_9FIRM</name>
<keyword evidence="2" id="KW-1185">Reference proteome</keyword>
<protein>
    <submittedName>
        <fullName evidence="1">Uncharacterized protein</fullName>
    </submittedName>
</protein>
<gene>
    <name evidence="1" type="ORF">D4A47_07925</name>
</gene>
<dbReference type="Proteomes" id="UP000276301">
    <property type="component" value="Unassembled WGS sequence"/>
</dbReference>
<sequence>MKLQNYHISIVRGDSGTLTVRCKGPGGEARPFSEGECVRMAVKTDARQREPLLQKTETGFPEGAAVFSFAPEDTRALPFGNYRYDVRLTDREGNVFTIVPAGDFTVLEAIADA</sequence>
<comment type="caution">
    <text evidence="1">The sequence shown here is derived from an EMBL/GenBank/DDBJ whole genome shotgun (WGS) entry which is preliminary data.</text>
</comment>
<dbReference type="EMBL" id="RCHT01000012">
    <property type="protein sequence ID" value="RLL10811.1"/>
    <property type="molecule type" value="Genomic_DNA"/>
</dbReference>
<reference evidence="1 2" key="1">
    <citation type="submission" date="2018-10" db="EMBL/GenBank/DDBJ databases">
        <title>Anaerotruncus faecis sp. nov., isolated from human feces.</title>
        <authorList>
            <person name="Wang Y.-J."/>
        </authorList>
    </citation>
    <scope>NUCLEOTIDE SEQUENCE [LARGE SCALE GENOMIC DNA]</scope>
    <source>
        <strain evidence="1 2">22A2-44</strain>
    </source>
</reference>